<accession>A0A5C1NKK9</accession>
<evidence type="ECO:0000313" key="2">
    <source>
        <dbReference type="Proteomes" id="UP000324285"/>
    </source>
</evidence>
<evidence type="ECO:0000313" key="1">
    <source>
        <dbReference type="EMBL" id="QEM83904.1"/>
    </source>
</evidence>
<dbReference type="Gene3D" id="3.20.20.150">
    <property type="entry name" value="Divalent-metal-dependent TIM barrel enzymes"/>
    <property type="match status" value="1"/>
</dbReference>
<reference evidence="1" key="1">
    <citation type="submission" date="2021-02" db="EMBL/GenBank/DDBJ databases">
        <title>Strain Y2R2, a novel species of the genus Halomonas.</title>
        <authorList>
            <person name="Huang H."/>
        </authorList>
    </citation>
    <scope>NUCLEOTIDE SEQUENCE</scope>
    <source>
        <strain evidence="1">Y2R2</strain>
    </source>
</reference>
<dbReference type="Proteomes" id="UP000324285">
    <property type="component" value="Chromosome"/>
</dbReference>
<protein>
    <submittedName>
        <fullName evidence="1">DUF692 domain-containing protein</fullName>
    </submittedName>
</protein>
<sequence>MHQPSGSVLGKGAIGIGLKYQHTEALLERALQADGHPGSAPDFLELHAENYMNAGGPVQDQLAELARHYPLSVHGVGLSLGSAEEIDSFHLERLNTLVENLSPALVSEHLAWSRLRGQSYNDLLPVPLIQESLDIMCANVDRVQQRLGRQILVENPSLYIHLDINTFSETDFLNLMVERTGCGLLFDVNNAFISASNMGRDLPAYLNEIPWHAVGEWHLAGHSLDTQANPPLCIDDHGSPVKDEVWQLYQHAIHQRPELPTLIEWDNNVPSLERWMEEVTLAHHHRHRVFSTAGALS</sequence>
<organism evidence="1 2">
    <name type="scientific">Halomonas binhaiensis</name>
    <dbReference type="NCBI Taxonomy" id="2562282"/>
    <lineage>
        <taxon>Bacteria</taxon>
        <taxon>Pseudomonadati</taxon>
        <taxon>Pseudomonadota</taxon>
        <taxon>Gammaproteobacteria</taxon>
        <taxon>Oceanospirillales</taxon>
        <taxon>Halomonadaceae</taxon>
        <taxon>Halomonas</taxon>
    </lineage>
</organism>
<dbReference type="NCBIfam" id="NF003818">
    <property type="entry name" value="PRK05409.1"/>
    <property type="match status" value="1"/>
</dbReference>
<dbReference type="PANTHER" id="PTHR42194:SF1">
    <property type="entry name" value="UPF0276 PROTEIN HI_1600"/>
    <property type="match status" value="1"/>
</dbReference>
<dbReference type="Pfam" id="PF05114">
    <property type="entry name" value="MbnB_TglH_ChrH"/>
    <property type="match status" value="1"/>
</dbReference>
<dbReference type="InterPro" id="IPR036237">
    <property type="entry name" value="Xyl_isomerase-like_sf"/>
</dbReference>
<proteinExistence type="predicted"/>
<dbReference type="KEGG" id="hbh:E4T21_03955"/>
<dbReference type="SUPFAM" id="SSF51658">
    <property type="entry name" value="Xylose isomerase-like"/>
    <property type="match status" value="1"/>
</dbReference>
<name>A0A5C1NKK9_9GAMM</name>
<dbReference type="EMBL" id="CP038437">
    <property type="protein sequence ID" value="QEM83904.1"/>
    <property type="molecule type" value="Genomic_DNA"/>
</dbReference>
<dbReference type="OrthoDB" id="9763101at2"/>
<gene>
    <name evidence="1" type="ORF">E4T21_03955</name>
</gene>
<dbReference type="PANTHER" id="PTHR42194">
    <property type="entry name" value="UPF0276 PROTEIN HI_1600"/>
    <property type="match status" value="1"/>
</dbReference>
<dbReference type="InterPro" id="IPR007801">
    <property type="entry name" value="MbnB/TglH/ChrH"/>
</dbReference>
<dbReference type="AlphaFoldDB" id="A0A5C1NKK9"/>
<keyword evidence="2" id="KW-1185">Reference proteome</keyword>